<dbReference type="SUPFAM" id="SSF50182">
    <property type="entry name" value="Sm-like ribonucleoproteins"/>
    <property type="match status" value="1"/>
</dbReference>
<dbReference type="InterPro" id="IPR045275">
    <property type="entry name" value="MscS_archaea/bacteria_type"/>
</dbReference>
<evidence type="ECO:0000256" key="1">
    <source>
        <dbReference type="ARBA" id="ARBA00004141"/>
    </source>
</evidence>
<keyword evidence="4 6" id="KW-1133">Transmembrane helix</keyword>
<dbReference type="Pfam" id="PF00924">
    <property type="entry name" value="MS_channel_2nd"/>
    <property type="match status" value="1"/>
</dbReference>
<dbReference type="GO" id="GO:0008381">
    <property type="term" value="F:mechanosensitive monoatomic ion channel activity"/>
    <property type="evidence" value="ECO:0007669"/>
    <property type="project" value="InterPro"/>
</dbReference>
<dbReference type="PANTHER" id="PTHR30221">
    <property type="entry name" value="SMALL-CONDUCTANCE MECHANOSENSITIVE CHANNEL"/>
    <property type="match status" value="1"/>
</dbReference>
<comment type="caution">
    <text evidence="8">The sequence shown here is derived from an EMBL/GenBank/DDBJ whole genome shotgun (WGS) entry which is preliminary data.</text>
</comment>
<evidence type="ECO:0000256" key="6">
    <source>
        <dbReference type="SAM" id="Phobius"/>
    </source>
</evidence>
<feature type="transmembrane region" description="Helical" evidence="6">
    <location>
        <begin position="188"/>
        <end position="207"/>
    </location>
</feature>
<evidence type="ECO:0000313" key="9">
    <source>
        <dbReference type="Proteomes" id="UP001205105"/>
    </source>
</evidence>
<evidence type="ECO:0000313" key="8">
    <source>
        <dbReference type="EMBL" id="KAI7844124.1"/>
    </source>
</evidence>
<proteinExistence type="inferred from homology"/>
<comment type="subcellular location">
    <subcellularLocation>
        <location evidence="1">Membrane</location>
        <topology evidence="1">Multi-pass membrane protein</topology>
    </subcellularLocation>
</comment>
<dbReference type="InterPro" id="IPR011014">
    <property type="entry name" value="MscS_channel_TM-2"/>
</dbReference>
<gene>
    <name evidence="8" type="ORF">COHA_002262</name>
</gene>
<dbReference type="Proteomes" id="UP001205105">
    <property type="component" value="Unassembled WGS sequence"/>
</dbReference>
<dbReference type="Gene3D" id="2.30.30.60">
    <property type="match status" value="1"/>
</dbReference>
<accession>A0AAD5E0U2</accession>
<keyword evidence="9" id="KW-1185">Reference proteome</keyword>
<evidence type="ECO:0000256" key="3">
    <source>
        <dbReference type="ARBA" id="ARBA00022692"/>
    </source>
</evidence>
<evidence type="ECO:0000256" key="2">
    <source>
        <dbReference type="ARBA" id="ARBA00008017"/>
    </source>
</evidence>
<evidence type="ECO:0000256" key="4">
    <source>
        <dbReference type="ARBA" id="ARBA00022989"/>
    </source>
</evidence>
<evidence type="ECO:0000256" key="5">
    <source>
        <dbReference type="ARBA" id="ARBA00023136"/>
    </source>
</evidence>
<dbReference type="InterPro" id="IPR010920">
    <property type="entry name" value="LSM_dom_sf"/>
</dbReference>
<dbReference type="SUPFAM" id="SSF82861">
    <property type="entry name" value="Mechanosensitive channel protein MscS (YggB), transmembrane region"/>
    <property type="match status" value="1"/>
</dbReference>
<sequence length="328" mass="33992">MGRSLDAATQLALQRAALVAVGALAGTLLLRAIDRYFGRSIEKKSGNFNALTAAIASAFRPCQVLLPYWAGAYILTLASALAQVAAVKMKKADFAALCRRHSGKVSQGPTDLFSAPLHAGGHSSEVLGALKVFTQLAQDTGELVLIIFAAWALVDFKNRVLHWVATNLLMASESETSAALTLLRPLSGVLNCLIAIGAGVTALGAYGINLGPIIASVGGLGVVVGLASQRLLMNAASAIALYSARPFVVGDEVHLLAGGSPAVMGTVVQIEPMRTIIHSEDGGLVYVQNADVQNYIIKNMTQGKALLAASASSTTPSEAAEMAAELLE</sequence>
<dbReference type="EMBL" id="JADXDR010000033">
    <property type="protein sequence ID" value="KAI7844124.1"/>
    <property type="molecule type" value="Genomic_DNA"/>
</dbReference>
<keyword evidence="3 6" id="KW-0812">Transmembrane</keyword>
<comment type="similarity">
    <text evidence="2">Belongs to the MscS (TC 1.A.23) family.</text>
</comment>
<dbReference type="GO" id="GO:0016020">
    <property type="term" value="C:membrane"/>
    <property type="evidence" value="ECO:0007669"/>
    <property type="project" value="UniProtKB-SubCell"/>
</dbReference>
<dbReference type="AlphaFoldDB" id="A0AAD5E0U2"/>
<feature type="transmembrane region" description="Helical" evidence="6">
    <location>
        <begin position="12"/>
        <end position="33"/>
    </location>
</feature>
<dbReference type="InterPro" id="IPR023408">
    <property type="entry name" value="MscS_beta-dom_sf"/>
</dbReference>
<reference evidence="8" key="1">
    <citation type="submission" date="2020-11" db="EMBL/GenBank/DDBJ databases">
        <title>Chlorella ohadii genome sequencing and assembly.</title>
        <authorList>
            <person name="Murik O."/>
            <person name="Treves H."/>
            <person name="Kedem I."/>
            <person name="Shotland Y."/>
            <person name="Kaplan A."/>
        </authorList>
    </citation>
    <scope>NUCLEOTIDE SEQUENCE</scope>
    <source>
        <strain evidence="8">1</strain>
    </source>
</reference>
<feature type="transmembrane region" description="Helical" evidence="6">
    <location>
        <begin position="68"/>
        <end position="87"/>
    </location>
</feature>
<organism evidence="8 9">
    <name type="scientific">Chlorella ohadii</name>
    <dbReference type="NCBI Taxonomy" id="2649997"/>
    <lineage>
        <taxon>Eukaryota</taxon>
        <taxon>Viridiplantae</taxon>
        <taxon>Chlorophyta</taxon>
        <taxon>core chlorophytes</taxon>
        <taxon>Trebouxiophyceae</taxon>
        <taxon>Chlorellales</taxon>
        <taxon>Chlorellaceae</taxon>
        <taxon>Chlorella clade</taxon>
        <taxon>Chlorella</taxon>
    </lineage>
</organism>
<dbReference type="PANTHER" id="PTHR30221:SF1">
    <property type="entry name" value="SMALL-CONDUCTANCE MECHANOSENSITIVE CHANNEL"/>
    <property type="match status" value="1"/>
</dbReference>
<dbReference type="InterPro" id="IPR006685">
    <property type="entry name" value="MscS_channel_2nd"/>
</dbReference>
<dbReference type="Gene3D" id="1.10.287.1260">
    <property type="match status" value="1"/>
</dbReference>
<protein>
    <recommendedName>
        <fullName evidence="7">Mechanosensitive ion channel MscS domain-containing protein</fullName>
    </recommendedName>
</protein>
<evidence type="ECO:0000259" key="7">
    <source>
        <dbReference type="Pfam" id="PF00924"/>
    </source>
</evidence>
<keyword evidence="5 6" id="KW-0472">Membrane</keyword>
<feature type="transmembrane region" description="Helical" evidence="6">
    <location>
        <begin position="213"/>
        <end position="232"/>
    </location>
</feature>
<name>A0AAD5E0U2_9CHLO</name>
<feature type="domain" description="Mechanosensitive ion channel MscS" evidence="7">
    <location>
        <begin position="231"/>
        <end position="301"/>
    </location>
</feature>